<organism evidence="3 4">
    <name type="scientific">Fulvivirga kasyanovii</name>
    <dbReference type="NCBI Taxonomy" id="396812"/>
    <lineage>
        <taxon>Bacteria</taxon>
        <taxon>Pseudomonadati</taxon>
        <taxon>Bacteroidota</taxon>
        <taxon>Cytophagia</taxon>
        <taxon>Cytophagales</taxon>
        <taxon>Fulvivirgaceae</taxon>
        <taxon>Fulvivirga</taxon>
    </lineage>
</organism>
<gene>
    <name evidence="3" type="ORF">E1163_09990</name>
</gene>
<dbReference type="RefSeq" id="WP_155171303.1">
    <property type="nucleotide sequence ID" value="NZ_BAAAFL010000010.1"/>
</dbReference>
<feature type="domain" description="NAD-dependent epimerase/dehydratase" evidence="2">
    <location>
        <begin position="3"/>
        <end position="226"/>
    </location>
</feature>
<keyword evidence="4" id="KW-1185">Reference proteome</keyword>
<dbReference type="InterPro" id="IPR001509">
    <property type="entry name" value="Epimerase_deHydtase"/>
</dbReference>
<dbReference type="InterPro" id="IPR036291">
    <property type="entry name" value="NAD(P)-bd_dom_sf"/>
</dbReference>
<comment type="caution">
    <text evidence="3">The sequence shown here is derived from an EMBL/GenBank/DDBJ whole genome shotgun (WGS) entry which is preliminary data.</text>
</comment>
<dbReference type="SUPFAM" id="SSF51735">
    <property type="entry name" value="NAD(P)-binding Rossmann-fold domains"/>
    <property type="match status" value="1"/>
</dbReference>
<dbReference type="Pfam" id="PF01370">
    <property type="entry name" value="Epimerase"/>
    <property type="match status" value="1"/>
</dbReference>
<comment type="similarity">
    <text evidence="1">Belongs to the NAD(P)-dependent epimerase/dehydratase family.</text>
</comment>
<dbReference type="Gene3D" id="3.40.50.720">
    <property type="entry name" value="NAD(P)-binding Rossmann-like Domain"/>
    <property type="match status" value="1"/>
</dbReference>
<name>A0ABW9RNJ2_9BACT</name>
<evidence type="ECO:0000256" key="1">
    <source>
        <dbReference type="ARBA" id="ARBA00007637"/>
    </source>
</evidence>
<reference evidence="3 4" key="1">
    <citation type="submission" date="2019-02" db="EMBL/GenBank/DDBJ databases">
        <authorList>
            <person name="Goldberg S.R."/>
            <person name="Haltli B.A."/>
            <person name="Correa H."/>
            <person name="Russell K.G."/>
        </authorList>
    </citation>
    <scope>NUCLEOTIDE SEQUENCE [LARGE SCALE GENOMIC DNA]</scope>
    <source>
        <strain evidence="3 4">JCM 16186</strain>
    </source>
</reference>
<evidence type="ECO:0000313" key="3">
    <source>
        <dbReference type="EMBL" id="MTI25271.1"/>
    </source>
</evidence>
<dbReference type="Proteomes" id="UP000798808">
    <property type="component" value="Unassembled WGS sequence"/>
</dbReference>
<proteinExistence type="inferred from homology"/>
<evidence type="ECO:0000259" key="2">
    <source>
        <dbReference type="Pfam" id="PF01370"/>
    </source>
</evidence>
<evidence type="ECO:0000313" key="4">
    <source>
        <dbReference type="Proteomes" id="UP000798808"/>
    </source>
</evidence>
<sequence>MRVLVTGAKGFIGRYVVEAFSKHWPNSKIFAGCRSESCEDFLHLSNVKTVYHNLWNEDHSITFQRNYDIIVHLSWPSIHRYNDPCHVNEVLPAQKRFIDQAIRFTSNLTISGTCFEYGLVEGALNEDLVANPVTQYGIAKNELRKYVFDSVPENTWLKWLRIFYVYGQGQSTKSLIPQLENAIASNEESFNMSGGQQVRDYLLVNELAEIIVKVAKRENIKGIFNCSSNKPVVLEAFVKKFITNNYPDSKINLNLGFYPYNDLEPFAFWGDNSKLISLLNDDYNTPTF</sequence>
<protein>
    <submittedName>
        <fullName evidence="3">NAD(P)-dependent oxidoreductase</fullName>
    </submittedName>
</protein>
<dbReference type="PANTHER" id="PTHR43000">
    <property type="entry name" value="DTDP-D-GLUCOSE 4,6-DEHYDRATASE-RELATED"/>
    <property type="match status" value="1"/>
</dbReference>
<dbReference type="EMBL" id="SMLW01000499">
    <property type="protein sequence ID" value="MTI25271.1"/>
    <property type="molecule type" value="Genomic_DNA"/>
</dbReference>
<accession>A0ABW9RNJ2</accession>